<dbReference type="OrthoDB" id="3152367at2759"/>
<reference evidence="2 3" key="1">
    <citation type="submission" date="2019-01" db="EMBL/GenBank/DDBJ databases">
        <title>Draft genome sequence of Psathyrella aberdarensis IHI B618.</title>
        <authorList>
            <person name="Buettner E."/>
            <person name="Kellner H."/>
        </authorList>
    </citation>
    <scope>NUCLEOTIDE SEQUENCE [LARGE SCALE GENOMIC DNA]</scope>
    <source>
        <strain evidence="2 3">IHI B618</strain>
    </source>
</reference>
<protein>
    <submittedName>
        <fullName evidence="2">Uncharacterized protein</fullName>
    </submittedName>
</protein>
<comment type="caution">
    <text evidence="2">The sequence shown here is derived from an EMBL/GenBank/DDBJ whole genome shotgun (WGS) entry which is preliminary data.</text>
</comment>
<accession>A0A4V1Q2K2</accession>
<keyword evidence="1" id="KW-0812">Transmembrane</keyword>
<name>A0A4V1Q2K2_9AGAR</name>
<gene>
    <name evidence="2" type="ORF">EST38_g10476</name>
</gene>
<dbReference type="EMBL" id="SDEE01000560">
    <property type="protein sequence ID" value="RXW15378.1"/>
    <property type="molecule type" value="Genomic_DNA"/>
</dbReference>
<keyword evidence="1" id="KW-1133">Transmembrane helix</keyword>
<evidence type="ECO:0000313" key="2">
    <source>
        <dbReference type="EMBL" id="RXW15378.1"/>
    </source>
</evidence>
<organism evidence="2 3">
    <name type="scientific">Candolleomyces aberdarensis</name>
    <dbReference type="NCBI Taxonomy" id="2316362"/>
    <lineage>
        <taxon>Eukaryota</taxon>
        <taxon>Fungi</taxon>
        <taxon>Dikarya</taxon>
        <taxon>Basidiomycota</taxon>
        <taxon>Agaricomycotina</taxon>
        <taxon>Agaricomycetes</taxon>
        <taxon>Agaricomycetidae</taxon>
        <taxon>Agaricales</taxon>
        <taxon>Agaricineae</taxon>
        <taxon>Psathyrellaceae</taxon>
        <taxon>Candolleomyces</taxon>
    </lineage>
</organism>
<keyword evidence="1" id="KW-0472">Membrane</keyword>
<proteinExistence type="predicted"/>
<keyword evidence="3" id="KW-1185">Reference proteome</keyword>
<dbReference type="AlphaFoldDB" id="A0A4V1Q2K2"/>
<evidence type="ECO:0000256" key="1">
    <source>
        <dbReference type="SAM" id="Phobius"/>
    </source>
</evidence>
<dbReference type="Proteomes" id="UP000290288">
    <property type="component" value="Unassembled WGS sequence"/>
</dbReference>
<feature type="transmembrane region" description="Helical" evidence="1">
    <location>
        <begin position="21"/>
        <end position="42"/>
    </location>
</feature>
<evidence type="ECO:0000313" key="3">
    <source>
        <dbReference type="Proteomes" id="UP000290288"/>
    </source>
</evidence>
<sequence length="189" mass="21066">MNRAEPRSRSELTQHETLSKGFNILTVAATFTCAIQAQIMGATVGVPKLDQDKALHAINSCFLAGLIFDLMAAVLAFVAARWLQRLTPDEKAFLEQQFTIVENGKVYTHGGTDDEPTLRQAPFPEPYIDADIEPTTLMDNILWILCLVTGVGRNTSVFGGSLFNRNEGEWEGCREEKEDFDLQLEQDAR</sequence>
<feature type="transmembrane region" description="Helical" evidence="1">
    <location>
        <begin position="62"/>
        <end position="83"/>
    </location>
</feature>